<accession>A0A2I7SLG3</accession>
<feature type="domain" description="4Fe4S-binding SPASM" evidence="1">
    <location>
        <begin position="240"/>
        <end position="295"/>
    </location>
</feature>
<dbReference type="RefSeq" id="WP_102996656.1">
    <property type="nucleotide sequence ID" value="NZ_CP025938.1"/>
</dbReference>
<dbReference type="InterPro" id="IPR026497">
    <property type="entry name" value="GRASP-with-SPASM"/>
</dbReference>
<organism evidence="2 3">
    <name type="scientific">Pseudotamlana carrageenivorans</name>
    <dbReference type="NCBI Taxonomy" id="2069432"/>
    <lineage>
        <taxon>Bacteria</taxon>
        <taxon>Pseudomonadati</taxon>
        <taxon>Bacteroidota</taxon>
        <taxon>Flavobacteriia</taxon>
        <taxon>Flavobacteriales</taxon>
        <taxon>Flavobacteriaceae</taxon>
        <taxon>Pseudotamlana</taxon>
    </lineage>
</organism>
<dbReference type="NCBIfam" id="TIGR04193">
    <property type="entry name" value="SPASM_w_grasp"/>
    <property type="match status" value="1"/>
</dbReference>
<dbReference type="KEGG" id="taj:C1A40_15290"/>
<keyword evidence="3" id="KW-1185">Reference proteome</keyword>
<evidence type="ECO:0000313" key="3">
    <source>
        <dbReference type="Proteomes" id="UP000236592"/>
    </source>
</evidence>
<dbReference type="InterPro" id="IPR058240">
    <property type="entry name" value="rSAM_sf"/>
</dbReference>
<dbReference type="SUPFAM" id="SSF102114">
    <property type="entry name" value="Radical SAM enzymes"/>
    <property type="match status" value="1"/>
</dbReference>
<reference evidence="3" key="1">
    <citation type="submission" date="2018-01" db="EMBL/GenBank/DDBJ databases">
        <title>Complete genome of Tamlana sp. UJ94.</title>
        <authorList>
            <person name="Jung J."/>
            <person name="Chung D."/>
            <person name="Bae S.S."/>
            <person name="Baek K."/>
        </authorList>
    </citation>
    <scope>NUCLEOTIDE SEQUENCE [LARGE SCALE GENOMIC DNA]</scope>
    <source>
        <strain evidence="3">UJ94</strain>
    </source>
</reference>
<evidence type="ECO:0000313" key="2">
    <source>
        <dbReference type="EMBL" id="AUS06722.1"/>
    </source>
</evidence>
<proteinExistence type="predicted"/>
<sequence length="331" mass="39279">MKKYYRFYECCKLVRGANRTAVYDLQRLNLYFIPNSVIEVFKDYENKGIDTLFSDYSSQKEHLEKHFDYLLSSEIIFTTDNKDVFPAMSSAIEKPLYLDFLFIEIDSLQEFKKSFLENFIDNTGVEHIVIINSSNSTENLNKVLKLLNESRVKLITFISLFDDNLIKEVIALKNKHERLKKLIFFNSPNNDITNTEDESVEYFKNDLNKLLTRRISGIKSFTLNIKAYLESLNHNLYFNRRAYINNNGEVKPSFVHREYYGNIKDEDIKTIVFKEGFQHLWALTKDKIGVCKDCEFRYMCPDNRIPIKIEDRYIHNTDCNYSPYTNTWNEK</sequence>
<dbReference type="InterPro" id="IPR023885">
    <property type="entry name" value="4Fe4S-binding_SPASM_dom"/>
</dbReference>
<dbReference type="InterPro" id="IPR013785">
    <property type="entry name" value="Aldolase_TIM"/>
</dbReference>
<evidence type="ECO:0000259" key="1">
    <source>
        <dbReference type="Pfam" id="PF13186"/>
    </source>
</evidence>
<protein>
    <submittedName>
        <fullName evidence="2">Grasp-with-spasm system SPASM domain peptide maturase</fullName>
    </submittedName>
</protein>
<dbReference type="Proteomes" id="UP000236592">
    <property type="component" value="Chromosome"/>
</dbReference>
<dbReference type="Pfam" id="PF13186">
    <property type="entry name" value="SPASM"/>
    <property type="match status" value="1"/>
</dbReference>
<gene>
    <name evidence="2" type="primary">gwsS</name>
    <name evidence="2" type="ORF">C1A40_15290</name>
</gene>
<dbReference type="OrthoDB" id="1073749at2"/>
<dbReference type="AlphaFoldDB" id="A0A2I7SLG3"/>
<dbReference type="EMBL" id="CP025938">
    <property type="protein sequence ID" value="AUS06722.1"/>
    <property type="molecule type" value="Genomic_DNA"/>
</dbReference>
<dbReference type="Gene3D" id="3.20.20.70">
    <property type="entry name" value="Aldolase class I"/>
    <property type="match status" value="1"/>
</dbReference>
<name>A0A2I7SLG3_9FLAO</name>